<dbReference type="FunFam" id="3.30.300.20:FF:000005">
    <property type="entry name" value="Transcription termination/antitermination protein NusA"/>
    <property type="match status" value="1"/>
</dbReference>
<protein>
    <recommendedName>
        <fullName evidence="7">Transcription termination/antitermination protein NusA</fullName>
    </recommendedName>
</protein>
<evidence type="ECO:0000256" key="5">
    <source>
        <dbReference type="ARBA" id="ARBA00023015"/>
    </source>
</evidence>
<dbReference type="HAMAP" id="MF_00945_B">
    <property type="entry name" value="NusA_B"/>
    <property type="match status" value="1"/>
</dbReference>
<gene>
    <name evidence="7 9" type="primary">nusA</name>
    <name evidence="9" type="ORF">ENN04_00600</name>
</gene>
<accession>A0A7C5WX95</accession>
<dbReference type="InterPro" id="IPR003029">
    <property type="entry name" value="S1_domain"/>
</dbReference>
<evidence type="ECO:0000313" key="9">
    <source>
        <dbReference type="EMBL" id="HHO73128.1"/>
    </source>
</evidence>
<evidence type="ECO:0000256" key="4">
    <source>
        <dbReference type="ARBA" id="ARBA00022884"/>
    </source>
</evidence>
<dbReference type="AlphaFoldDB" id="A0A7C5WX95"/>
<evidence type="ECO:0000256" key="7">
    <source>
        <dbReference type="HAMAP-Rule" id="MF_00945"/>
    </source>
</evidence>
<dbReference type="InterPro" id="IPR010213">
    <property type="entry name" value="TF_NusA"/>
</dbReference>
<dbReference type="SUPFAM" id="SSF54814">
    <property type="entry name" value="Prokaryotic type KH domain (KH-domain type II)"/>
    <property type="match status" value="2"/>
</dbReference>
<dbReference type="InterPro" id="IPR025249">
    <property type="entry name" value="TF_NusA_KH_1st"/>
</dbReference>
<dbReference type="InterPro" id="IPR012340">
    <property type="entry name" value="NA-bd_OB-fold"/>
</dbReference>
<comment type="subcellular location">
    <subcellularLocation>
        <location evidence="7">Cytoplasm</location>
    </subcellularLocation>
</comment>
<keyword evidence="1 7" id="KW-0806">Transcription termination</keyword>
<dbReference type="GO" id="GO:0003700">
    <property type="term" value="F:DNA-binding transcription factor activity"/>
    <property type="evidence" value="ECO:0007669"/>
    <property type="project" value="InterPro"/>
</dbReference>
<dbReference type="InterPro" id="IPR058582">
    <property type="entry name" value="KH_NusA_2nd"/>
</dbReference>
<dbReference type="CDD" id="cd22529">
    <property type="entry name" value="KH-II_NusA_rpt2"/>
    <property type="match status" value="1"/>
</dbReference>
<dbReference type="NCBIfam" id="TIGR01953">
    <property type="entry name" value="NusA"/>
    <property type="match status" value="1"/>
</dbReference>
<dbReference type="Pfam" id="PF26594">
    <property type="entry name" value="KH_NusA_2nd"/>
    <property type="match status" value="1"/>
</dbReference>
<dbReference type="PROSITE" id="PS50126">
    <property type="entry name" value="S1"/>
    <property type="match status" value="1"/>
</dbReference>
<dbReference type="Pfam" id="PF00575">
    <property type="entry name" value="S1"/>
    <property type="match status" value="1"/>
</dbReference>
<organism evidence="9">
    <name type="scientific">Thermocrinis ruber</name>
    <dbReference type="NCBI Taxonomy" id="75906"/>
    <lineage>
        <taxon>Bacteria</taxon>
        <taxon>Pseudomonadati</taxon>
        <taxon>Aquificota</taxon>
        <taxon>Aquificia</taxon>
        <taxon>Aquificales</taxon>
        <taxon>Aquificaceae</taxon>
        <taxon>Thermocrinis</taxon>
    </lineage>
</organism>
<dbReference type="Gene3D" id="2.40.50.140">
    <property type="entry name" value="Nucleic acid-binding proteins"/>
    <property type="match status" value="1"/>
</dbReference>
<dbReference type="PANTHER" id="PTHR22648:SF0">
    <property type="entry name" value="TRANSCRIPTION TERMINATION_ANTITERMINATION PROTEIN NUSA"/>
    <property type="match status" value="1"/>
</dbReference>
<keyword evidence="4 7" id="KW-0694">RNA-binding</keyword>
<dbReference type="Gene3D" id="3.30.300.20">
    <property type="match status" value="2"/>
</dbReference>
<dbReference type="GO" id="GO:0005829">
    <property type="term" value="C:cytosol"/>
    <property type="evidence" value="ECO:0007669"/>
    <property type="project" value="TreeGrafter"/>
</dbReference>
<name>A0A7C5WX95_9AQUI</name>
<proteinExistence type="inferred from homology"/>
<keyword evidence="2 7" id="KW-0963">Cytoplasm</keyword>
<keyword evidence="5 7" id="KW-0805">Transcription regulation</keyword>
<dbReference type="PROSITE" id="PS50084">
    <property type="entry name" value="KH_TYPE_1"/>
    <property type="match status" value="1"/>
</dbReference>
<dbReference type="SUPFAM" id="SSF69705">
    <property type="entry name" value="Transcription factor NusA, N-terminal domain"/>
    <property type="match status" value="1"/>
</dbReference>
<sequence>MVRNLKKLIEQVAKDKNLPEWLVEKALKNSIVLAIKKDRKIKNNLEVELTEDGIKVYQVRKGEKFPLDIVPEELDRIAAYAAKEEFLKELERADEERRYLEFIELEGEIVIGIVRRVLENGDLVVDLGKVMATLPKREQIPKESYKPGDRIKALLLKVIRKRRTYEIILSRTHPNFLRKLLEAEIPEIKEGEVEVLSIAREPGERAKVLVKAKDPRIDPVGLVVGLRGSKIAPVTQELSGERIDVIKYTDNIEELVKKSLAPAPVVDMRIDPNQKRVEVAVPKEKLSSAIGKRGVNVKLANRITGWYIDVMSEEDFKKLSQLS</sequence>
<evidence type="ECO:0000256" key="6">
    <source>
        <dbReference type="ARBA" id="ARBA00023163"/>
    </source>
</evidence>
<dbReference type="GO" id="GO:0003723">
    <property type="term" value="F:RNA binding"/>
    <property type="evidence" value="ECO:0007669"/>
    <property type="project" value="UniProtKB-UniRule"/>
</dbReference>
<dbReference type="EMBL" id="DSAC01000007">
    <property type="protein sequence ID" value="HHO73128.1"/>
    <property type="molecule type" value="Genomic_DNA"/>
</dbReference>
<evidence type="ECO:0000256" key="1">
    <source>
        <dbReference type="ARBA" id="ARBA00022472"/>
    </source>
</evidence>
<dbReference type="PANTHER" id="PTHR22648">
    <property type="entry name" value="TRANSCRIPTION TERMINATION FACTOR NUSA"/>
    <property type="match status" value="1"/>
</dbReference>
<dbReference type="SMART" id="SM00316">
    <property type="entry name" value="S1"/>
    <property type="match status" value="1"/>
</dbReference>
<feature type="domain" description="S1 motif" evidence="8">
    <location>
        <begin position="107"/>
        <end position="172"/>
    </location>
</feature>
<evidence type="ECO:0000259" key="8">
    <source>
        <dbReference type="PROSITE" id="PS50126"/>
    </source>
</evidence>
<dbReference type="Gene3D" id="3.30.1480.10">
    <property type="entry name" value="NusA, N-terminal domain"/>
    <property type="match status" value="1"/>
</dbReference>
<dbReference type="CDD" id="cd04455">
    <property type="entry name" value="S1_NusA"/>
    <property type="match status" value="1"/>
</dbReference>
<dbReference type="InterPro" id="IPR015946">
    <property type="entry name" value="KH_dom-like_a/b"/>
</dbReference>
<dbReference type="Pfam" id="PF13184">
    <property type="entry name" value="KH_NusA_1st"/>
    <property type="match status" value="1"/>
</dbReference>
<comment type="subunit">
    <text evidence="7">Monomer. Binds directly to the core enzyme of the DNA-dependent RNA polymerase and to nascent RNA.</text>
</comment>
<evidence type="ECO:0000256" key="2">
    <source>
        <dbReference type="ARBA" id="ARBA00022490"/>
    </source>
</evidence>
<dbReference type="GO" id="GO:0031564">
    <property type="term" value="P:transcription antitermination"/>
    <property type="evidence" value="ECO:0007669"/>
    <property type="project" value="UniProtKB-UniRule"/>
</dbReference>
<dbReference type="CDD" id="cd02134">
    <property type="entry name" value="KH-II_NusA_rpt1"/>
    <property type="match status" value="1"/>
</dbReference>
<dbReference type="FunFam" id="3.30.300.20:FF:000002">
    <property type="entry name" value="Transcription termination/antitermination protein NusA"/>
    <property type="match status" value="1"/>
</dbReference>
<keyword evidence="6 7" id="KW-0804">Transcription</keyword>
<evidence type="ECO:0000256" key="3">
    <source>
        <dbReference type="ARBA" id="ARBA00022814"/>
    </source>
</evidence>
<dbReference type="InterPro" id="IPR009019">
    <property type="entry name" value="KH_sf_prok-type"/>
</dbReference>
<reference evidence="9" key="1">
    <citation type="journal article" date="2020" name="mSystems">
        <title>Genome- and Community-Level Interaction Insights into Carbon Utilization and Element Cycling Functions of Hydrothermarchaeota in Hydrothermal Sediment.</title>
        <authorList>
            <person name="Zhou Z."/>
            <person name="Liu Y."/>
            <person name="Xu W."/>
            <person name="Pan J."/>
            <person name="Luo Z.H."/>
            <person name="Li M."/>
        </authorList>
    </citation>
    <scope>NUCLEOTIDE SEQUENCE [LARGE SCALE GENOMIC DNA]</scope>
    <source>
        <strain evidence="9">SpSt-114</strain>
    </source>
</reference>
<comment type="caution">
    <text evidence="9">The sequence shown here is derived from an EMBL/GenBank/DDBJ whole genome shotgun (WGS) entry which is preliminary data.</text>
</comment>
<dbReference type="InterPro" id="IPR036555">
    <property type="entry name" value="NusA_N_sf"/>
</dbReference>
<keyword evidence="3 7" id="KW-0889">Transcription antitermination</keyword>
<comment type="function">
    <text evidence="7">Participates in both transcription termination and antitermination.</text>
</comment>
<dbReference type="SUPFAM" id="SSF50249">
    <property type="entry name" value="Nucleic acid-binding proteins"/>
    <property type="match status" value="1"/>
</dbReference>
<dbReference type="GO" id="GO:0006353">
    <property type="term" value="P:DNA-templated transcription termination"/>
    <property type="evidence" value="ECO:0007669"/>
    <property type="project" value="UniProtKB-UniRule"/>
</dbReference>
<dbReference type="InterPro" id="IPR030842">
    <property type="entry name" value="TF_NusA_bacterial"/>
</dbReference>
<comment type="similarity">
    <text evidence="7">Belongs to the NusA family.</text>
</comment>